<keyword evidence="10" id="KW-0472">Membrane</keyword>
<sequence>MIYDTNVNVSSRRSLTQSLIRLSFLVLVIGFGYFVARFVQVRLKFRRLKAQGVPLMPHSFLTGHLHIIAKLTRGLPIDLHPNYISQLIYQNWRTLFPDRASCPGALYVDMWPIAPPLLFITDAHLANQFIVEPSLPRPPNAKKYLAPLTHNLDLVSLEGAPWKTWRSRFNPGFSAKNLMTLAPAILDEVVTFADILREHAGTSEKPNSWGPVFQLETLTTNLTFDVIARAVLDISLNEQRAGPSVLKEALVDQLSLCMFDYNILTLPKMLSPRRHLSIARNTAAMRGVLLPAVERSLRPDRAKETTVRTIVDLAVKAYAEEFHEVAVTPPPDAAFADSVLAQLKIFLFAGHDTTATAICWLLHSIAEYPDVAERIRQEHVSVFGKTMHATREKIRQAPHLLNSLPYTLAVIKETLRIYPGPGGIRSGSADFFMTDPTNGMRFPTDGFMIWDGIRSKARAEEQWHRADEFLPERWLVTDQEDALCPGKDSWRVFGLGPRHCIGQELALMELKLVVALVIREMDVECAWEEWDVQNGNAGPKEVVDGERAYQNGAGTPHTKDGMPVHVRLRQP</sequence>
<feature type="binding site" description="axial binding residue" evidence="8">
    <location>
        <position position="500"/>
    </location>
    <ligand>
        <name>heme</name>
        <dbReference type="ChEBI" id="CHEBI:30413"/>
    </ligand>
    <ligandPart>
        <name>Fe</name>
        <dbReference type="ChEBI" id="CHEBI:18248"/>
    </ligandPart>
</feature>
<evidence type="ECO:0000313" key="11">
    <source>
        <dbReference type="EMBL" id="CRJ81666.1"/>
    </source>
</evidence>
<dbReference type="SUPFAM" id="SSF48264">
    <property type="entry name" value="Cytochrome P450"/>
    <property type="match status" value="1"/>
</dbReference>
<gene>
    <name evidence="11" type="ORF">BN1708_001946</name>
</gene>
<dbReference type="PANTHER" id="PTHR24305:SF107">
    <property type="entry name" value="P450, PUTATIVE (EUROFUNG)-RELATED"/>
    <property type="match status" value="1"/>
</dbReference>
<protein>
    <submittedName>
        <fullName evidence="11">Uncharacterized protein</fullName>
    </submittedName>
</protein>
<organism evidence="11 12">
    <name type="scientific">Verticillium longisporum</name>
    <name type="common">Verticillium dahliae var. longisporum</name>
    <dbReference type="NCBI Taxonomy" id="100787"/>
    <lineage>
        <taxon>Eukaryota</taxon>
        <taxon>Fungi</taxon>
        <taxon>Dikarya</taxon>
        <taxon>Ascomycota</taxon>
        <taxon>Pezizomycotina</taxon>
        <taxon>Sordariomycetes</taxon>
        <taxon>Hypocreomycetidae</taxon>
        <taxon>Glomerellales</taxon>
        <taxon>Plectosphaerellaceae</taxon>
        <taxon>Verticillium</taxon>
    </lineage>
</organism>
<dbReference type="InterPro" id="IPR002401">
    <property type="entry name" value="Cyt_P450_E_grp-I"/>
</dbReference>
<keyword evidence="7 9" id="KW-0503">Monooxygenase</keyword>
<evidence type="ECO:0000256" key="5">
    <source>
        <dbReference type="ARBA" id="ARBA00023002"/>
    </source>
</evidence>
<evidence type="ECO:0000256" key="7">
    <source>
        <dbReference type="ARBA" id="ARBA00023033"/>
    </source>
</evidence>
<dbReference type="InterPro" id="IPR050121">
    <property type="entry name" value="Cytochrome_P450_monoxygenase"/>
</dbReference>
<evidence type="ECO:0000256" key="8">
    <source>
        <dbReference type="PIRSR" id="PIRSR602401-1"/>
    </source>
</evidence>
<reference evidence="11 12" key="1">
    <citation type="submission" date="2015-05" db="EMBL/GenBank/DDBJ databases">
        <authorList>
            <person name="Wang D.B."/>
            <person name="Wang M."/>
        </authorList>
    </citation>
    <scope>NUCLEOTIDE SEQUENCE [LARGE SCALE GENOMIC DNA]</scope>
    <source>
        <strain evidence="11">VL1</strain>
    </source>
</reference>
<keyword evidence="5 9" id="KW-0560">Oxidoreductase</keyword>
<evidence type="ECO:0000256" key="3">
    <source>
        <dbReference type="ARBA" id="ARBA00022617"/>
    </source>
</evidence>
<dbReference type="PRINTS" id="PR00385">
    <property type="entry name" value="P450"/>
</dbReference>
<dbReference type="InterPro" id="IPR001128">
    <property type="entry name" value="Cyt_P450"/>
</dbReference>
<comment type="similarity">
    <text evidence="9">Belongs to the cytochrome P450 family.</text>
</comment>
<keyword evidence="6 8" id="KW-0408">Iron</keyword>
<dbReference type="STRING" id="100787.A0A0G4KEG9"/>
<comment type="pathway">
    <text evidence="2">Secondary metabolite biosynthesis.</text>
</comment>
<comment type="cofactor">
    <cofactor evidence="1 8">
        <name>heme</name>
        <dbReference type="ChEBI" id="CHEBI:30413"/>
    </cofactor>
</comment>
<dbReference type="Gene3D" id="1.10.630.10">
    <property type="entry name" value="Cytochrome P450"/>
    <property type="match status" value="1"/>
</dbReference>
<keyword evidence="10" id="KW-0812">Transmembrane</keyword>
<dbReference type="InterPro" id="IPR036396">
    <property type="entry name" value="Cyt_P450_sf"/>
</dbReference>
<evidence type="ECO:0000313" key="12">
    <source>
        <dbReference type="Proteomes" id="UP000044602"/>
    </source>
</evidence>
<evidence type="ECO:0000256" key="4">
    <source>
        <dbReference type="ARBA" id="ARBA00022723"/>
    </source>
</evidence>
<name>A0A0G4KEG9_VERLO</name>
<dbReference type="PRINTS" id="PR00463">
    <property type="entry name" value="EP450I"/>
</dbReference>
<dbReference type="GO" id="GO:0020037">
    <property type="term" value="F:heme binding"/>
    <property type="evidence" value="ECO:0007669"/>
    <property type="project" value="InterPro"/>
</dbReference>
<evidence type="ECO:0000256" key="2">
    <source>
        <dbReference type="ARBA" id="ARBA00005179"/>
    </source>
</evidence>
<dbReference type="Pfam" id="PF00067">
    <property type="entry name" value="p450"/>
    <property type="match status" value="1"/>
</dbReference>
<dbReference type="EMBL" id="CVQH01000002">
    <property type="protein sequence ID" value="CRJ81666.1"/>
    <property type="molecule type" value="Genomic_DNA"/>
</dbReference>
<accession>A0A0G4KEG9</accession>
<dbReference type="AlphaFoldDB" id="A0A0G4KEG9"/>
<keyword evidence="12" id="KW-1185">Reference proteome</keyword>
<feature type="transmembrane region" description="Helical" evidence="10">
    <location>
        <begin position="20"/>
        <end position="39"/>
    </location>
</feature>
<evidence type="ECO:0000256" key="6">
    <source>
        <dbReference type="ARBA" id="ARBA00023004"/>
    </source>
</evidence>
<proteinExistence type="inferred from homology"/>
<dbReference type="GO" id="GO:0005506">
    <property type="term" value="F:iron ion binding"/>
    <property type="evidence" value="ECO:0007669"/>
    <property type="project" value="InterPro"/>
</dbReference>
<dbReference type="InterPro" id="IPR017972">
    <property type="entry name" value="Cyt_P450_CS"/>
</dbReference>
<dbReference type="GO" id="GO:0004497">
    <property type="term" value="F:monooxygenase activity"/>
    <property type="evidence" value="ECO:0007669"/>
    <property type="project" value="UniProtKB-KW"/>
</dbReference>
<dbReference type="PROSITE" id="PS00086">
    <property type="entry name" value="CYTOCHROME_P450"/>
    <property type="match status" value="1"/>
</dbReference>
<keyword evidence="3 8" id="KW-0349">Heme</keyword>
<evidence type="ECO:0000256" key="1">
    <source>
        <dbReference type="ARBA" id="ARBA00001971"/>
    </source>
</evidence>
<keyword evidence="10" id="KW-1133">Transmembrane helix</keyword>
<dbReference type="CDD" id="cd11051">
    <property type="entry name" value="CYP59-like"/>
    <property type="match status" value="1"/>
</dbReference>
<dbReference type="GO" id="GO:0016705">
    <property type="term" value="F:oxidoreductase activity, acting on paired donors, with incorporation or reduction of molecular oxygen"/>
    <property type="evidence" value="ECO:0007669"/>
    <property type="project" value="InterPro"/>
</dbReference>
<evidence type="ECO:0000256" key="9">
    <source>
        <dbReference type="RuleBase" id="RU000461"/>
    </source>
</evidence>
<dbReference type="Proteomes" id="UP000044602">
    <property type="component" value="Unassembled WGS sequence"/>
</dbReference>
<keyword evidence="4 8" id="KW-0479">Metal-binding</keyword>
<dbReference type="PANTHER" id="PTHR24305">
    <property type="entry name" value="CYTOCHROME P450"/>
    <property type="match status" value="1"/>
</dbReference>
<evidence type="ECO:0000256" key="10">
    <source>
        <dbReference type="SAM" id="Phobius"/>
    </source>
</evidence>